<keyword evidence="3" id="KW-0804">Transcription</keyword>
<dbReference type="Pfam" id="PF12625">
    <property type="entry name" value="Arabinose_bd"/>
    <property type="match status" value="1"/>
</dbReference>
<dbReference type="Proteomes" id="UP000193749">
    <property type="component" value="Unassembled WGS sequence"/>
</dbReference>
<gene>
    <name evidence="5" type="ORF">HA50_24790</name>
</gene>
<name>A0A1X1ELP6_PANCY</name>
<dbReference type="AlphaFoldDB" id="A0A1X1ELP6"/>
<evidence type="ECO:0000256" key="1">
    <source>
        <dbReference type="ARBA" id="ARBA00023015"/>
    </source>
</evidence>
<proteinExistence type="predicted"/>
<dbReference type="PANTHER" id="PTHR47894">
    <property type="entry name" value="HTH-TYPE TRANSCRIPTIONAL REGULATOR GADX"/>
    <property type="match status" value="1"/>
</dbReference>
<dbReference type="Pfam" id="PF12833">
    <property type="entry name" value="HTH_18"/>
    <property type="match status" value="1"/>
</dbReference>
<dbReference type="GO" id="GO:0005829">
    <property type="term" value="C:cytosol"/>
    <property type="evidence" value="ECO:0007669"/>
    <property type="project" value="TreeGrafter"/>
</dbReference>
<dbReference type="InterPro" id="IPR032687">
    <property type="entry name" value="AraC-type_N"/>
</dbReference>
<sequence>MARNRTFSLDIGWRTLLKDAGMQPEHVLRKAGLPDDLFSGTKRGLDTDEYFRFWRALETEANDVAFPLRLIEMVTTEVFDPPLFAALCSSNMMQAMQRLARYKQLIAPMVLETAVDRSGVLTVSPRWLSVVTGIPLSLQVAELAFFLRLLRLATREPIQALKVTLPQLPSGIPARHFARFFGIAVHYGEKPAISFSATDALRPFLTVNEGMWQVFEPELRRRLSQLGEAASTAERVRAVLLELLPANEATIEKTAERLGLSKRTLQRRLEEEGENFRTLINGCRENLARHYLCNTSLSGYEIAFLLGFEDPNSFYRAFMAWTGQTPETVRGTLRLN</sequence>
<reference evidence="5 6" key="1">
    <citation type="journal article" date="2017" name="Antonie Van Leeuwenhoek">
        <title>Phylogenomic resolution of the bacterial genus Pantoea and its relationship with Erwinia and Tatumella.</title>
        <authorList>
            <person name="Palmer M."/>
            <person name="Steenkamp E.T."/>
            <person name="Coetzee M.P."/>
            <person name="Chan W.Y."/>
            <person name="van Zyl E."/>
            <person name="De Maayer P."/>
            <person name="Coutinho T.A."/>
            <person name="Blom J."/>
            <person name="Smits T.H."/>
            <person name="Duffy B."/>
            <person name="Venter S.N."/>
        </authorList>
    </citation>
    <scope>NUCLEOTIDE SEQUENCE [LARGE SCALE GENOMIC DNA]</scope>
    <source>
        <strain evidence="5 6">LMG 2657</strain>
    </source>
</reference>
<dbReference type="InterPro" id="IPR009057">
    <property type="entry name" value="Homeodomain-like_sf"/>
</dbReference>
<keyword evidence="1" id="KW-0805">Transcription regulation</keyword>
<dbReference type="STRING" id="55209.HA50_24790"/>
<dbReference type="SUPFAM" id="SSF46689">
    <property type="entry name" value="Homeodomain-like"/>
    <property type="match status" value="1"/>
</dbReference>
<protein>
    <submittedName>
        <fullName evidence="5">AraC family transcriptional regulator</fullName>
    </submittedName>
</protein>
<dbReference type="Gene3D" id="1.10.10.60">
    <property type="entry name" value="Homeodomain-like"/>
    <property type="match status" value="1"/>
</dbReference>
<evidence type="ECO:0000256" key="2">
    <source>
        <dbReference type="ARBA" id="ARBA00023125"/>
    </source>
</evidence>
<dbReference type="PANTHER" id="PTHR47894:SF4">
    <property type="entry name" value="HTH-TYPE TRANSCRIPTIONAL REGULATOR GADX"/>
    <property type="match status" value="1"/>
</dbReference>
<dbReference type="RefSeq" id="WP_084879538.1">
    <property type="nucleotide sequence ID" value="NZ_JAGGMY010000005.1"/>
</dbReference>
<dbReference type="PROSITE" id="PS01124">
    <property type="entry name" value="HTH_ARAC_FAMILY_2"/>
    <property type="match status" value="1"/>
</dbReference>
<dbReference type="GO" id="GO:0000976">
    <property type="term" value="F:transcription cis-regulatory region binding"/>
    <property type="evidence" value="ECO:0007669"/>
    <property type="project" value="TreeGrafter"/>
</dbReference>
<dbReference type="SMART" id="SM00342">
    <property type="entry name" value="HTH_ARAC"/>
    <property type="match status" value="1"/>
</dbReference>
<keyword evidence="2" id="KW-0238">DNA-binding</keyword>
<dbReference type="OrthoDB" id="5582699at2"/>
<keyword evidence="6" id="KW-1185">Reference proteome</keyword>
<dbReference type="GO" id="GO:0003700">
    <property type="term" value="F:DNA-binding transcription factor activity"/>
    <property type="evidence" value="ECO:0007669"/>
    <property type="project" value="InterPro"/>
</dbReference>
<comment type="caution">
    <text evidence="5">The sequence shown here is derived from an EMBL/GenBank/DDBJ whole genome shotgun (WGS) entry which is preliminary data.</text>
</comment>
<feature type="domain" description="HTH araC/xylS-type" evidence="4">
    <location>
        <begin position="234"/>
        <end position="332"/>
    </location>
</feature>
<dbReference type="InterPro" id="IPR018060">
    <property type="entry name" value="HTH_AraC"/>
</dbReference>
<evidence type="ECO:0000256" key="3">
    <source>
        <dbReference type="ARBA" id="ARBA00023163"/>
    </source>
</evidence>
<dbReference type="EMBL" id="MLJI01000002">
    <property type="protein sequence ID" value="ORM89819.1"/>
    <property type="molecule type" value="Genomic_DNA"/>
</dbReference>
<evidence type="ECO:0000313" key="6">
    <source>
        <dbReference type="Proteomes" id="UP000193749"/>
    </source>
</evidence>
<organism evidence="5 6">
    <name type="scientific">Pantoea cypripedii</name>
    <name type="common">Pectobacterium cypripedii</name>
    <name type="synonym">Erwinia cypripedii</name>
    <dbReference type="NCBI Taxonomy" id="55209"/>
    <lineage>
        <taxon>Bacteria</taxon>
        <taxon>Pseudomonadati</taxon>
        <taxon>Pseudomonadota</taxon>
        <taxon>Gammaproteobacteria</taxon>
        <taxon>Enterobacterales</taxon>
        <taxon>Erwiniaceae</taxon>
        <taxon>Pantoea</taxon>
    </lineage>
</organism>
<evidence type="ECO:0000259" key="4">
    <source>
        <dbReference type="PROSITE" id="PS01124"/>
    </source>
</evidence>
<accession>A0A1X1ELP6</accession>
<evidence type="ECO:0000313" key="5">
    <source>
        <dbReference type="EMBL" id="ORM89819.1"/>
    </source>
</evidence>